<sequence length="101" mass="11955">MLRMWEIKKKDAEGNKFLVRVRFDERINRLRVDDVGFTPKGKRKVIFIGASITNDYGWRALTWEGRHEATVAEILKYTPKELLMEALIEAWEQTKPTELNF</sequence>
<reference evidence="1 2" key="1">
    <citation type="submission" date="2018-07" db="EMBL/GenBank/DDBJ databases">
        <title>The molecular basis for the intramolecular migration of carboxyl group in the catabolism of para-hydroxybenzoate via gentisate.</title>
        <authorList>
            <person name="Zhao H."/>
            <person name="Xu Y."/>
            <person name="Lin S."/>
            <person name="Spain J.C."/>
            <person name="Zhou N.-Y."/>
        </authorList>
    </citation>
    <scope>NUCLEOTIDE SEQUENCE [LARGE SCALE GENOMIC DNA]</scope>
    <source>
        <strain evidence="1 2">PHB-7a</strain>
    </source>
</reference>
<organism evidence="1 2">
    <name type="scientific">Peribacillus butanolivorans</name>
    <dbReference type="NCBI Taxonomy" id="421767"/>
    <lineage>
        <taxon>Bacteria</taxon>
        <taxon>Bacillati</taxon>
        <taxon>Bacillota</taxon>
        <taxon>Bacilli</taxon>
        <taxon>Bacillales</taxon>
        <taxon>Bacillaceae</taxon>
        <taxon>Peribacillus</taxon>
    </lineage>
</organism>
<proteinExistence type="predicted"/>
<protein>
    <submittedName>
        <fullName evidence="1">Uncharacterized protein</fullName>
    </submittedName>
</protein>
<dbReference type="RefSeq" id="WP_116821531.1">
    <property type="nucleotide sequence ID" value="NZ_CP030926.1"/>
</dbReference>
<accession>A0ABN5N8L9</accession>
<gene>
    <name evidence="1" type="ORF">DTO10_16540</name>
</gene>
<dbReference type="GeneID" id="95399835"/>
<evidence type="ECO:0000313" key="2">
    <source>
        <dbReference type="Proteomes" id="UP000260457"/>
    </source>
</evidence>
<keyword evidence="2" id="KW-1185">Reference proteome</keyword>
<dbReference type="Proteomes" id="UP000260457">
    <property type="component" value="Chromosome"/>
</dbReference>
<evidence type="ECO:0000313" key="1">
    <source>
        <dbReference type="EMBL" id="AXN39810.1"/>
    </source>
</evidence>
<dbReference type="EMBL" id="CP030926">
    <property type="protein sequence ID" value="AXN39810.1"/>
    <property type="molecule type" value="Genomic_DNA"/>
</dbReference>
<name>A0ABN5N8L9_9BACI</name>